<gene>
    <name evidence="2" type="ORF">SAMN04488078_103745</name>
</gene>
<accession>A0A239HXU5</accession>
<keyword evidence="1" id="KW-1133">Transmembrane helix</keyword>
<feature type="transmembrane region" description="Helical" evidence="1">
    <location>
        <begin position="32"/>
        <end position="52"/>
    </location>
</feature>
<evidence type="ECO:0008006" key="4">
    <source>
        <dbReference type="Google" id="ProtNLM"/>
    </source>
</evidence>
<organism evidence="2 3">
    <name type="scientific">Antarctobacter heliothermus</name>
    <dbReference type="NCBI Taxonomy" id="74033"/>
    <lineage>
        <taxon>Bacteria</taxon>
        <taxon>Pseudomonadati</taxon>
        <taxon>Pseudomonadota</taxon>
        <taxon>Alphaproteobacteria</taxon>
        <taxon>Rhodobacterales</taxon>
        <taxon>Roseobacteraceae</taxon>
        <taxon>Antarctobacter</taxon>
    </lineage>
</organism>
<feature type="transmembrane region" description="Helical" evidence="1">
    <location>
        <begin position="96"/>
        <end position="118"/>
    </location>
</feature>
<name>A0A239HXU5_9RHOB</name>
<dbReference type="RefSeq" id="WP_089279076.1">
    <property type="nucleotide sequence ID" value="NZ_FZON01000037.1"/>
</dbReference>
<evidence type="ECO:0000256" key="1">
    <source>
        <dbReference type="SAM" id="Phobius"/>
    </source>
</evidence>
<evidence type="ECO:0000313" key="2">
    <source>
        <dbReference type="EMBL" id="SNS86062.1"/>
    </source>
</evidence>
<protein>
    <recommendedName>
        <fullName evidence="4">Transmembrane protein</fullName>
    </recommendedName>
</protein>
<feature type="transmembrane region" description="Helical" evidence="1">
    <location>
        <begin position="64"/>
        <end position="84"/>
    </location>
</feature>
<dbReference type="EMBL" id="FZON01000037">
    <property type="protein sequence ID" value="SNS86062.1"/>
    <property type="molecule type" value="Genomic_DNA"/>
</dbReference>
<keyword evidence="1" id="KW-0472">Membrane</keyword>
<dbReference type="OrthoDB" id="7857583at2"/>
<sequence length="123" mass="12629">MNAELATALIIAAILIAGSAFGLPEALGAHPFWAVKTGAIGSVAGLLAYGGLRWAGMRSGRMAALGGLTLILAMVAVTQGKSIFAASYAENAVAGLVWFFGWFVVMAALCMTLCALAARVLRR</sequence>
<reference evidence="2 3" key="1">
    <citation type="submission" date="2017-06" db="EMBL/GenBank/DDBJ databases">
        <authorList>
            <person name="Kim H.J."/>
            <person name="Triplett B.A."/>
        </authorList>
    </citation>
    <scope>NUCLEOTIDE SEQUENCE [LARGE SCALE GENOMIC DNA]</scope>
    <source>
        <strain evidence="2 3">DSM 11445</strain>
    </source>
</reference>
<keyword evidence="1" id="KW-0812">Transmembrane</keyword>
<dbReference type="AlphaFoldDB" id="A0A239HXU5"/>
<proteinExistence type="predicted"/>
<evidence type="ECO:0000313" key="3">
    <source>
        <dbReference type="Proteomes" id="UP000198440"/>
    </source>
</evidence>
<dbReference type="Proteomes" id="UP000198440">
    <property type="component" value="Unassembled WGS sequence"/>
</dbReference>